<evidence type="ECO:0000256" key="6">
    <source>
        <dbReference type="ARBA" id="ARBA00022898"/>
    </source>
</evidence>
<dbReference type="CDD" id="cd00609">
    <property type="entry name" value="AAT_like"/>
    <property type="match status" value="1"/>
</dbReference>
<dbReference type="GO" id="GO:0030170">
    <property type="term" value="F:pyridoxal phosphate binding"/>
    <property type="evidence" value="ECO:0007669"/>
    <property type="project" value="InterPro"/>
</dbReference>
<evidence type="ECO:0000313" key="10">
    <source>
        <dbReference type="Proteomes" id="UP000008850"/>
    </source>
</evidence>
<dbReference type="eggNOG" id="COG0436">
    <property type="taxonomic scope" value="Bacteria"/>
</dbReference>
<dbReference type="SUPFAM" id="SSF53383">
    <property type="entry name" value="PLP-dependent transferases"/>
    <property type="match status" value="1"/>
</dbReference>
<dbReference type="EC" id="2.6.1.1" evidence="3"/>
<dbReference type="Gene3D" id="3.90.1150.10">
    <property type="entry name" value="Aspartate Aminotransferase, domain 1"/>
    <property type="match status" value="1"/>
</dbReference>
<reference evidence="9 10" key="1">
    <citation type="journal article" date="2012" name="J. Bacteriol.">
        <title>Complete genome sequence of Pelagibacterium halotolerans B2T.</title>
        <authorList>
            <person name="Huo Y.Y."/>
            <person name="Cheng H."/>
            <person name="Han X.F."/>
            <person name="Jiang X.W."/>
            <person name="Sun C."/>
            <person name="Zhang X.Q."/>
            <person name="Zhu X.F."/>
            <person name="Liu Y.F."/>
            <person name="Li P.F."/>
            <person name="Ni P.X."/>
            <person name="Wu M."/>
        </authorList>
    </citation>
    <scope>NUCLEOTIDE SEQUENCE [LARGE SCALE GENOMIC DNA]</scope>
    <source>
        <strain evidence="10">DSM 22347 / JCM 15775 / CGMCC 1.7692 / B2</strain>
    </source>
</reference>
<evidence type="ECO:0000259" key="8">
    <source>
        <dbReference type="Pfam" id="PF00155"/>
    </source>
</evidence>
<dbReference type="STRING" id="1082931.KKY_2868"/>
<comment type="similarity">
    <text evidence="2">Belongs to the class-I pyridoxal-phosphate-dependent aminotransferase family.</text>
</comment>
<evidence type="ECO:0000256" key="4">
    <source>
        <dbReference type="ARBA" id="ARBA00022576"/>
    </source>
</evidence>
<dbReference type="InterPro" id="IPR050596">
    <property type="entry name" value="AspAT/PAT-like"/>
</dbReference>
<dbReference type="KEGG" id="phl:KKY_2868"/>
<dbReference type="Gene3D" id="3.40.640.10">
    <property type="entry name" value="Type I PLP-dependent aspartate aminotransferase-like (Major domain)"/>
    <property type="match status" value="1"/>
</dbReference>
<evidence type="ECO:0000256" key="7">
    <source>
        <dbReference type="ARBA" id="ARBA00049185"/>
    </source>
</evidence>
<keyword evidence="4 9" id="KW-0032">Aminotransferase</keyword>
<evidence type="ECO:0000256" key="2">
    <source>
        <dbReference type="ARBA" id="ARBA00007441"/>
    </source>
</evidence>
<dbReference type="GO" id="GO:0004069">
    <property type="term" value="F:L-aspartate:2-oxoglutarate aminotransferase activity"/>
    <property type="evidence" value="ECO:0007669"/>
    <property type="project" value="UniProtKB-EC"/>
</dbReference>
<keyword evidence="6" id="KW-0663">Pyridoxal phosphate</keyword>
<accession>G4REC8</accession>
<dbReference type="Proteomes" id="UP000008850">
    <property type="component" value="Chromosome"/>
</dbReference>
<dbReference type="RefSeq" id="WP_014132020.1">
    <property type="nucleotide sequence ID" value="NC_016078.1"/>
</dbReference>
<evidence type="ECO:0000256" key="1">
    <source>
        <dbReference type="ARBA" id="ARBA00001933"/>
    </source>
</evidence>
<comment type="cofactor">
    <cofactor evidence="1">
        <name>pyridoxal 5'-phosphate</name>
        <dbReference type="ChEBI" id="CHEBI:597326"/>
    </cofactor>
</comment>
<dbReference type="Pfam" id="PF00155">
    <property type="entry name" value="Aminotran_1_2"/>
    <property type="match status" value="1"/>
</dbReference>
<feature type="domain" description="Aminotransferase class I/classII large" evidence="8">
    <location>
        <begin position="39"/>
        <end position="382"/>
    </location>
</feature>
<keyword evidence="5 9" id="KW-0808">Transferase</keyword>
<dbReference type="HOGENOM" id="CLU_017584_4_3_5"/>
<dbReference type="InterPro" id="IPR004839">
    <property type="entry name" value="Aminotransferase_I/II_large"/>
</dbReference>
<dbReference type="PATRIC" id="fig|1082931.4.peg.2835"/>
<keyword evidence="10" id="KW-1185">Reference proteome</keyword>
<comment type="catalytic activity">
    <reaction evidence="7">
        <text>L-aspartate + 2-oxoglutarate = oxaloacetate + L-glutamate</text>
        <dbReference type="Rhea" id="RHEA:21824"/>
        <dbReference type="ChEBI" id="CHEBI:16452"/>
        <dbReference type="ChEBI" id="CHEBI:16810"/>
        <dbReference type="ChEBI" id="CHEBI:29985"/>
        <dbReference type="ChEBI" id="CHEBI:29991"/>
        <dbReference type="EC" id="2.6.1.1"/>
    </reaction>
</comment>
<evidence type="ECO:0000256" key="5">
    <source>
        <dbReference type="ARBA" id="ARBA00022679"/>
    </source>
</evidence>
<dbReference type="GO" id="GO:0006520">
    <property type="term" value="P:amino acid metabolic process"/>
    <property type="evidence" value="ECO:0007669"/>
    <property type="project" value="InterPro"/>
</dbReference>
<dbReference type="AlphaFoldDB" id="G4REC8"/>
<gene>
    <name evidence="9" type="ordered locus">KKY_2868</name>
</gene>
<dbReference type="EMBL" id="CP003075">
    <property type="protein sequence ID" value="AEQ52873.1"/>
    <property type="molecule type" value="Genomic_DNA"/>
</dbReference>
<dbReference type="InterPro" id="IPR015424">
    <property type="entry name" value="PyrdxlP-dep_Trfase"/>
</dbReference>
<name>G4REC8_PELHB</name>
<organism evidence="9 10">
    <name type="scientific">Pelagibacterium halotolerans (strain DSM 22347 / JCM 15775 / CGMCC 1.7692 / B2)</name>
    <dbReference type="NCBI Taxonomy" id="1082931"/>
    <lineage>
        <taxon>Bacteria</taxon>
        <taxon>Pseudomonadati</taxon>
        <taxon>Pseudomonadota</taxon>
        <taxon>Alphaproteobacteria</taxon>
        <taxon>Hyphomicrobiales</taxon>
        <taxon>Devosiaceae</taxon>
        <taxon>Pelagibacterium</taxon>
    </lineage>
</organism>
<dbReference type="InterPro" id="IPR015421">
    <property type="entry name" value="PyrdxlP-dep_Trfase_major"/>
</dbReference>
<dbReference type="PANTHER" id="PTHR46383">
    <property type="entry name" value="ASPARTATE AMINOTRANSFERASE"/>
    <property type="match status" value="1"/>
</dbReference>
<evidence type="ECO:0000313" key="9">
    <source>
        <dbReference type="EMBL" id="AEQ52873.1"/>
    </source>
</evidence>
<dbReference type="NCBIfam" id="NF004770">
    <property type="entry name" value="PRK06108.1"/>
    <property type="match status" value="1"/>
</dbReference>
<sequence>MSATARPQVSALSSSRIRDIANAGMGRADIAAFWFGEGDEVTPAFIREAAQKALADGETFYVHNLGLPQLREAVASYENKLQGINSSPERIAITGSGVSALMIANQLIVSPGDKVVVITPIWPNITEAPRLLGANIVRFPLNVTDGKWSLDLDRLLATLTADTRMVIVNAPNNPTGFTLDQETQKTILEHCRRHGIWVLSDEVYERLIFDGNDAAPSMLRHAEPEDRIIRVNSFSKSWRMTGWRLGWLTLPLALMPDVPKVIEYNTSCAPSFVQKGGLAALTDPRGEETVAALRSGLRASRSALLDGLTRMDRIEIPDAQGAMYAFFRITGEPDDMATAKALVADHGLGLAPGSAFGPEGAGWLRWCFAAKPEKIAIGLERLERFLGR</sequence>
<protein>
    <recommendedName>
        <fullName evidence="3">aspartate transaminase</fullName>
        <ecNumber evidence="3">2.6.1.1</ecNumber>
    </recommendedName>
</protein>
<proteinExistence type="inferred from homology"/>
<evidence type="ECO:0000256" key="3">
    <source>
        <dbReference type="ARBA" id="ARBA00012753"/>
    </source>
</evidence>
<dbReference type="InterPro" id="IPR015422">
    <property type="entry name" value="PyrdxlP-dep_Trfase_small"/>
</dbReference>